<organism evidence="2 3">
    <name type="scientific">Brassica cretica</name>
    <name type="common">Mustard</name>
    <dbReference type="NCBI Taxonomy" id="69181"/>
    <lineage>
        <taxon>Eukaryota</taxon>
        <taxon>Viridiplantae</taxon>
        <taxon>Streptophyta</taxon>
        <taxon>Embryophyta</taxon>
        <taxon>Tracheophyta</taxon>
        <taxon>Spermatophyta</taxon>
        <taxon>Magnoliopsida</taxon>
        <taxon>eudicotyledons</taxon>
        <taxon>Gunneridae</taxon>
        <taxon>Pentapetalae</taxon>
        <taxon>rosids</taxon>
        <taxon>malvids</taxon>
        <taxon>Brassicales</taxon>
        <taxon>Brassicaceae</taxon>
        <taxon>Brassiceae</taxon>
        <taxon>Brassica</taxon>
    </lineage>
</organism>
<reference evidence="2" key="1">
    <citation type="submission" date="2019-12" db="EMBL/GenBank/DDBJ databases">
        <title>Genome sequencing and annotation of Brassica cretica.</title>
        <authorList>
            <person name="Studholme D.J."/>
            <person name="Sarris P."/>
        </authorList>
    </citation>
    <scope>NUCLEOTIDE SEQUENCE</scope>
    <source>
        <strain evidence="2">PFS-109/04</strain>
        <tissue evidence="2">Leaf</tissue>
    </source>
</reference>
<dbReference type="Proteomes" id="UP000712600">
    <property type="component" value="Unassembled WGS sequence"/>
</dbReference>
<sequence>MGLASKLDAPISTTEKLGRNSHSNDKPPQRQATHSPLPLSLASYDLLANERNARLHSNTLRSVDLIYNIIYRQLKNKIQSFRPSNPSLSTQMMQLWI</sequence>
<name>A0A8S9SK71_BRACR</name>
<evidence type="ECO:0000313" key="3">
    <source>
        <dbReference type="Proteomes" id="UP000712600"/>
    </source>
</evidence>
<evidence type="ECO:0000256" key="1">
    <source>
        <dbReference type="SAM" id="MobiDB-lite"/>
    </source>
</evidence>
<gene>
    <name evidence="2" type="ORF">F2Q69_00035157</name>
</gene>
<dbReference type="EMBL" id="QGKX02000004">
    <property type="protein sequence ID" value="KAF3601249.1"/>
    <property type="molecule type" value="Genomic_DNA"/>
</dbReference>
<accession>A0A8S9SK71</accession>
<proteinExistence type="predicted"/>
<dbReference type="AlphaFoldDB" id="A0A8S9SK71"/>
<protein>
    <submittedName>
        <fullName evidence="2">Uncharacterized protein</fullName>
    </submittedName>
</protein>
<evidence type="ECO:0000313" key="2">
    <source>
        <dbReference type="EMBL" id="KAF3601249.1"/>
    </source>
</evidence>
<comment type="caution">
    <text evidence="2">The sequence shown here is derived from an EMBL/GenBank/DDBJ whole genome shotgun (WGS) entry which is preliminary data.</text>
</comment>
<feature type="compositionally biased region" description="Basic and acidic residues" evidence="1">
    <location>
        <begin position="16"/>
        <end position="28"/>
    </location>
</feature>
<feature type="region of interest" description="Disordered" evidence="1">
    <location>
        <begin position="1"/>
        <end position="35"/>
    </location>
</feature>